<sequence>MRYRLQDIIPNHAVLSYRSGGFFLRDAKSSNGTFRRAHDAATNALACMDVAMPASTPRLLSRIETLEALVATFSKKTTPDKLREDILALIDDKAKFDVTTNNKEDPRTLLLVLHGNSGSTRTARSFEQNTGLQ</sequence>
<evidence type="ECO:0000259" key="1">
    <source>
        <dbReference type="Pfam" id="PF00498"/>
    </source>
</evidence>
<dbReference type="Proteomes" id="UP001331761">
    <property type="component" value="Unassembled WGS sequence"/>
</dbReference>
<feature type="domain" description="FHA" evidence="1">
    <location>
        <begin position="8"/>
        <end position="34"/>
    </location>
</feature>
<protein>
    <recommendedName>
        <fullName evidence="1">FHA domain-containing protein</fullName>
    </recommendedName>
</protein>
<accession>A0AAN8ERU0</accession>
<dbReference type="SUPFAM" id="SSF49879">
    <property type="entry name" value="SMAD/FHA domain"/>
    <property type="match status" value="1"/>
</dbReference>
<dbReference type="Gene3D" id="2.60.200.20">
    <property type="match status" value="1"/>
</dbReference>
<reference evidence="2 3" key="1">
    <citation type="submission" date="2019-10" db="EMBL/GenBank/DDBJ databases">
        <title>Assembly and Annotation for the nematode Trichostrongylus colubriformis.</title>
        <authorList>
            <person name="Martin J."/>
        </authorList>
    </citation>
    <scope>NUCLEOTIDE SEQUENCE [LARGE SCALE GENOMIC DNA]</scope>
    <source>
        <strain evidence="2">G859</strain>
        <tissue evidence="2">Whole worm</tissue>
    </source>
</reference>
<name>A0AAN8ERU0_TRICO</name>
<dbReference type="InterPro" id="IPR000253">
    <property type="entry name" value="FHA_dom"/>
</dbReference>
<dbReference type="AlphaFoldDB" id="A0AAN8ERU0"/>
<comment type="caution">
    <text evidence="2">The sequence shown here is derived from an EMBL/GenBank/DDBJ whole genome shotgun (WGS) entry which is preliminary data.</text>
</comment>
<dbReference type="EMBL" id="WIXE01023159">
    <property type="protein sequence ID" value="KAK5966756.1"/>
    <property type="molecule type" value="Genomic_DNA"/>
</dbReference>
<proteinExistence type="predicted"/>
<gene>
    <name evidence="2" type="ORF">GCK32_000495</name>
</gene>
<evidence type="ECO:0000313" key="2">
    <source>
        <dbReference type="EMBL" id="KAK5966756.1"/>
    </source>
</evidence>
<organism evidence="2 3">
    <name type="scientific">Trichostrongylus colubriformis</name>
    <name type="common">Black scour worm</name>
    <dbReference type="NCBI Taxonomy" id="6319"/>
    <lineage>
        <taxon>Eukaryota</taxon>
        <taxon>Metazoa</taxon>
        <taxon>Ecdysozoa</taxon>
        <taxon>Nematoda</taxon>
        <taxon>Chromadorea</taxon>
        <taxon>Rhabditida</taxon>
        <taxon>Rhabditina</taxon>
        <taxon>Rhabditomorpha</taxon>
        <taxon>Strongyloidea</taxon>
        <taxon>Trichostrongylidae</taxon>
        <taxon>Trichostrongylus</taxon>
    </lineage>
</organism>
<keyword evidence="3" id="KW-1185">Reference proteome</keyword>
<dbReference type="Pfam" id="PF00498">
    <property type="entry name" value="FHA"/>
    <property type="match status" value="1"/>
</dbReference>
<evidence type="ECO:0000313" key="3">
    <source>
        <dbReference type="Proteomes" id="UP001331761"/>
    </source>
</evidence>
<dbReference type="InterPro" id="IPR008984">
    <property type="entry name" value="SMAD_FHA_dom_sf"/>
</dbReference>